<sequence length="70" mass="7961">MFGWDGSLCCNFVYSCSASQHPDHNISAVRTVTKLTRVELIQLLKKKKRAISNVDQIYCLLSVNQEEDKS</sequence>
<reference evidence="1" key="1">
    <citation type="submission" date="2014-09" db="EMBL/GenBank/DDBJ databases">
        <authorList>
            <person name="Magalhaes I.L.F."/>
            <person name="Oliveira U."/>
            <person name="Santos F.R."/>
            <person name="Vidigal T.H.D.A."/>
            <person name="Brescovit A.D."/>
            <person name="Santos A.J."/>
        </authorList>
    </citation>
    <scope>NUCLEOTIDE SEQUENCE</scope>
    <source>
        <tissue evidence="1">Shoot tissue taken approximately 20 cm above the soil surface</tissue>
    </source>
</reference>
<dbReference type="EMBL" id="GBRH01210692">
    <property type="protein sequence ID" value="JAD87203.1"/>
    <property type="molecule type" value="Transcribed_RNA"/>
</dbReference>
<proteinExistence type="predicted"/>
<protein>
    <submittedName>
        <fullName evidence="1">Uncharacterized protein</fullName>
    </submittedName>
</protein>
<organism evidence="1">
    <name type="scientific">Arundo donax</name>
    <name type="common">Giant reed</name>
    <name type="synonym">Donax arundinaceus</name>
    <dbReference type="NCBI Taxonomy" id="35708"/>
    <lineage>
        <taxon>Eukaryota</taxon>
        <taxon>Viridiplantae</taxon>
        <taxon>Streptophyta</taxon>
        <taxon>Embryophyta</taxon>
        <taxon>Tracheophyta</taxon>
        <taxon>Spermatophyta</taxon>
        <taxon>Magnoliopsida</taxon>
        <taxon>Liliopsida</taxon>
        <taxon>Poales</taxon>
        <taxon>Poaceae</taxon>
        <taxon>PACMAD clade</taxon>
        <taxon>Arundinoideae</taxon>
        <taxon>Arundineae</taxon>
        <taxon>Arundo</taxon>
    </lineage>
</organism>
<name>A0A0A9DKK3_ARUDO</name>
<evidence type="ECO:0000313" key="1">
    <source>
        <dbReference type="EMBL" id="JAD87203.1"/>
    </source>
</evidence>
<dbReference type="AlphaFoldDB" id="A0A0A9DKK3"/>
<accession>A0A0A9DKK3</accession>
<reference evidence="1" key="2">
    <citation type="journal article" date="2015" name="Data Brief">
        <title>Shoot transcriptome of the giant reed, Arundo donax.</title>
        <authorList>
            <person name="Barrero R.A."/>
            <person name="Guerrero F.D."/>
            <person name="Moolhuijzen P."/>
            <person name="Goolsby J.A."/>
            <person name="Tidwell J."/>
            <person name="Bellgard S.E."/>
            <person name="Bellgard M.I."/>
        </authorList>
    </citation>
    <scope>NUCLEOTIDE SEQUENCE</scope>
    <source>
        <tissue evidence="1">Shoot tissue taken approximately 20 cm above the soil surface</tissue>
    </source>
</reference>